<dbReference type="PANTHER" id="PTHR24332:SF15">
    <property type="entry name" value="HOMEOBOX PROTEIN CDX-4"/>
    <property type="match status" value="1"/>
</dbReference>
<dbReference type="Pfam" id="PF00046">
    <property type="entry name" value="Homeodomain"/>
    <property type="match status" value="1"/>
</dbReference>
<dbReference type="OrthoDB" id="6159439at2759"/>
<evidence type="ECO:0000256" key="8">
    <source>
        <dbReference type="PROSITE-ProRule" id="PRU00108"/>
    </source>
</evidence>
<organism evidence="12 13">
    <name type="scientific">Microcaecilia unicolor</name>
    <dbReference type="NCBI Taxonomy" id="1415580"/>
    <lineage>
        <taxon>Eukaryota</taxon>
        <taxon>Metazoa</taxon>
        <taxon>Chordata</taxon>
        <taxon>Craniata</taxon>
        <taxon>Vertebrata</taxon>
        <taxon>Euteleostomi</taxon>
        <taxon>Amphibia</taxon>
        <taxon>Gymnophiona</taxon>
        <taxon>Siphonopidae</taxon>
        <taxon>Microcaecilia</taxon>
    </lineage>
</organism>
<evidence type="ECO:0000256" key="7">
    <source>
        <dbReference type="ARBA" id="ARBA00072021"/>
    </source>
</evidence>
<feature type="compositionally biased region" description="Low complexity" evidence="10">
    <location>
        <begin position="221"/>
        <end position="230"/>
    </location>
</feature>
<dbReference type="PRINTS" id="PR00024">
    <property type="entry name" value="HOMEOBOX"/>
</dbReference>
<proteinExistence type="inferred from homology"/>
<dbReference type="PRINTS" id="PR00031">
    <property type="entry name" value="HTHREPRESSR"/>
</dbReference>
<dbReference type="InterPro" id="IPR001356">
    <property type="entry name" value="HD"/>
</dbReference>
<keyword evidence="5 8" id="KW-0539">Nucleus</keyword>
<dbReference type="FunCoup" id="A0A6P7YDY8">
    <property type="interactions" value="143"/>
</dbReference>
<dbReference type="Gene3D" id="1.10.10.60">
    <property type="entry name" value="Homeodomain-like"/>
    <property type="match status" value="1"/>
</dbReference>
<dbReference type="InterPro" id="IPR000047">
    <property type="entry name" value="HTH_motif"/>
</dbReference>
<evidence type="ECO:0000256" key="9">
    <source>
        <dbReference type="RuleBase" id="RU000682"/>
    </source>
</evidence>
<comment type="function">
    <text evidence="6">Plays a role in transcriptional regulation. Involved in activated KRAS-mediated transcriptional activation of PRKD1. Binds to the PRKD1 promoter. Could play a role in the terminal differentiation of the intestine. Binds preferentially to methylated DNA.</text>
</comment>
<feature type="region of interest" description="Disordered" evidence="10">
    <location>
        <begin position="215"/>
        <end position="235"/>
    </location>
</feature>
<dbReference type="GO" id="GO:0000977">
    <property type="term" value="F:RNA polymerase II transcription regulatory region sequence-specific DNA binding"/>
    <property type="evidence" value="ECO:0007669"/>
    <property type="project" value="TreeGrafter"/>
</dbReference>
<dbReference type="GO" id="GO:0000981">
    <property type="term" value="F:DNA-binding transcription factor activity, RNA polymerase II-specific"/>
    <property type="evidence" value="ECO:0007669"/>
    <property type="project" value="InterPro"/>
</dbReference>
<dbReference type="PANTHER" id="PTHR24332">
    <property type="entry name" value="HOMEOBOX PROTEIN CDX"/>
    <property type="match status" value="1"/>
</dbReference>
<evidence type="ECO:0000256" key="10">
    <source>
        <dbReference type="SAM" id="MobiDB-lite"/>
    </source>
</evidence>
<dbReference type="GO" id="GO:0009887">
    <property type="term" value="P:animal organ morphogenesis"/>
    <property type="evidence" value="ECO:0007669"/>
    <property type="project" value="TreeGrafter"/>
</dbReference>
<evidence type="ECO:0000256" key="1">
    <source>
        <dbReference type="ARBA" id="ARBA00004123"/>
    </source>
</evidence>
<dbReference type="RefSeq" id="XP_030065697.1">
    <property type="nucleotide sequence ID" value="XM_030209837.1"/>
</dbReference>
<dbReference type="InterPro" id="IPR006820">
    <property type="entry name" value="Caudal_activation_dom"/>
</dbReference>
<dbReference type="PROSITE" id="PS50071">
    <property type="entry name" value="HOMEOBOX_2"/>
    <property type="match status" value="1"/>
</dbReference>
<reference evidence="13" key="1">
    <citation type="submission" date="2025-08" db="UniProtKB">
        <authorList>
            <consortium name="RefSeq"/>
        </authorList>
    </citation>
    <scope>IDENTIFICATION</scope>
</reference>
<keyword evidence="12" id="KW-1185">Reference proteome</keyword>
<dbReference type="InterPro" id="IPR020479">
    <property type="entry name" value="HD_metazoa"/>
</dbReference>
<sequence>MYVSYLVDKESNMYPGSMRCTNSSLPAQNFVPTPEYSDYAGYHSMPGVDSHGQSSAGWGSHYGMPREDWNTYGPGPSNTAPVPITGLSSGQISYSSPDYNSLHPPGSGVMPLVDSVNTVQNPPSSQRHHSYEWMRKNVQSTASGKTRTKEKYRVVYTDHQRLELEKEFHSNRYITIRRKTELAASLGLSDRQVKIWFQNRRAKERKLLKKKIGQFDGSGGSVNSDSGSVSPAEMTNPLFPLPTHVTNCL</sequence>
<keyword evidence="3 8" id="KW-0238">DNA-binding</keyword>
<comment type="similarity">
    <text evidence="2">Belongs to the Caudal homeobox family.</text>
</comment>
<dbReference type="InterPro" id="IPR009057">
    <property type="entry name" value="Homeodomain-like_sf"/>
</dbReference>
<dbReference type="Proteomes" id="UP000515156">
    <property type="component" value="Chromosome 7"/>
</dbReference>
<dbReference type="GeneID" id="115474393"/>
<gene>
    <name evidence="13" type="primary">CDX4</name>
</gene>
<evidence type="ECO:0000256" key="2">
    <source>
        <dbReference type="ARBA" id="ARBA00010341"/>
    </source>
</evidence>
<dbReference type="GO" id="GO:0030154">
    <property type="term" value="P:cell differentiation"/>
    <property type="evidence" value="ECO:0007669"/>
    <property type="project" value="TreeGrafter"/>
</dbReference>
<dbReference type="GO" id="GO:0009948">
    <property type="term" value="P:anterior/posterior axis specification"/>
    <property type="evidence" value="ECO:0007669"/>
    <property type="project" value="TreeGrafter"/>
</dbReference>
<protein>
    <recommendedName>
        <fullName evidence="7">Homeobox protein CDX-1</fullName>
    </recommendedName>
</protein>
<dbReference type="InParanoid" id="A0A6P7YDY8"/>
<dbReference type="AlphaFoldDB" id="A0A6P7YDY8"/>
<comment type="subcellular location">
    <subcellularLocation>
        <location evidence="1 8 9">Nucleus</location>
    </subcellularLocation>
</comment>
<dbReference type="CDD" id="cd00086">
    <property type="entry name" value="homeodomain"/>
    <property type="match status" value="1"/>
</dbReference>
<name>A0A6P7YDY8_9AMPH</name>
<evidence type="ECO:0000256" key="3">
    <source>
        <dbReference type="ARBA" id="ARBA00023125"/>
    </source>
</evidence>
<dbReference type="GO" id="GO:0005634">
    <property type="term" value="C:nucleus"/>
    <property type="evidence" value="ECO:0007669"/>
    <property type="project" value="UniProtKB-SubCell"/>
</dbReference>
<feature type="DNA-binding region" description="Homeobox" evidence="8">
    <location>
        <begin position="149"/>
        <end position="208"/>
    </location>
</feature>
<dbReference type="PROSITE" id="PS00027">
    <property type="entry name" value="HOMEOBOX_1"/>
    <property type="match status" value="1"/>
</dbReference>
<evidence type="ECO:0000313" key="13">
    <source>
        <dbReference type="RefSeq" id="XP_030065697.1"/>
    </source>
</evidence>
<feature type="domain" description="Homeobox" evidence="11">
    <location>
        <begin position="147"/>
        <end position="207"/>
    </location>
</feature>
<dbReference type="FunFam" id="1.10.10.60:FF:000089">
    <property type="entry name" value="Caudal type homeobox 4"/>
    <property type="match status" value="1"/>
</dbReference>
<evidence type="ECO:0000259" key="11">
    <source>
        <dbReference type="PROSITE" id="PS50071"/>
    </source>
</evidence>
<dbReference type="SMART" id="SM00389">
    <property type="entry name" value="HOX"/>
    <property type="match status" value="1"/>
</dbReference>
<evidence type="ECO:0000256" key="5">
    <source>
        <dbReference type="ARBA" id="ARBA00023242"/>
    </source>
</evidence>
<dbReference type="Pfam" id="PF04731">
    <property type="entry name" value="Caudal_act"/>
    <property type="match status" value="1"/>
</dbReference>
<evidence type="ECO:0000256" key="4">
    <source>
        <dbReference type="ARBA" id="ARBA00023155"/>
    </source>
</evidence>
<evidence type="ECO:0000256" key="6">
    <source>
        <dbReference type="ARBA" id="ARBA00059738"/>
    </source>
</evidence>
<dbReference type="SUPFAM" id="SSF46689">
    <property type="entry name" value="Homeodomain-like"/>
    <property type="match status" value="1"/>
</dbReference>
<accession>A0A6P7YDY8</accession>
<dbReference type="KEGG" id="muo:115474393"/>
<evidence type="ECO:0000313" key="12">
    <source>
        <dbReference type="Proteomes" id="UP000515156"/>
    </source>
</evidence>
<dbReference type="InterPro" id="IPR017970">
    <property type="entry name" value="Homeobox_CS"/>
</dbReference>
<keyword evidence="4 8" id="KW-0371">Homeobox</keyword>
<dbReference type="InterPro" id="IPR047152">
    <property type="entry name" value="Caudal_homeobox"/>
</dbReference>
<dbReference type="CTD" id="1046"/>